<feature type="transmembrane region" description="Helical" evidence="2">
    <location>
        <begin position="235"/>
        <end position="258"/>
    </location>
</feature>
<feature type="transmembrane region" description="Helical" evidence="2">
    <location>
        <begin position="329"/>
        <end position="348"/>
    </location>
</feature>
<feature type="transmembrane region" description="Helical" evidence="2">
    <location>
        <begin position="167"/>
        <end position="186"/>
    </location>
</feature>
<dbReference type="PANTHER" id="PTHR11360:SF21">
    <property type="entry name" value="MONOCARBOXYLATE TRANSPORTER 6"/>
    <property type="match status" value="1"/>
</dbReference>
<evidence type="ECO:0000256" key="2">
    <source>
        <dbReference type="SAM" id="Phobius"/>
    </source>
</evidence>
<accession>A0A6A1PZY1</accession>
<feature type="transmembrane region" description="Helical" evidence="2">
    <location>
        <begin position="360"/>
        <end position="383"/>
    </location>
</feature>
<dbReference type="Gene3D" id="1.20.1250.20">
    <property type="entry name" value="MFS general substrate transporter like domains"/>
    <property type="match status" value="1"/>
</dbReference>
<dbReference type="FunFam" id="1.20.1250.20:FF:000242">
    <property type="entry name" value="Solute carrier family 16 member 5"/>
    <property type="match status" value="1"/>
</dbReference>
<evidence type="ECO:0000313" key="3">
    <source>
        <dbReference type="EMBL" id="KAB0400687.1"/>
    </source>
</evidence>
<dbReference type="InterPro" id="IPR011701">
    <property type="entry name" value="MFS"/>
</dbReference>
<sequence length="529" mass="57364">VARAVGAVAPRMPQAPECPEGDWAWVVLLASVVTQGLTLGFPTCIGIFFTELQREFQASNSETSWFPSILTAMLHAGATVMLGGVLASLGMVAGSFSCTLGQLYLTAGFITGLGMCFSFQSSITVLGFYFTRWRVLANALASAGVSLGIMLWPLLSRYLLENLGWRGSFLIFGGVLLHCCVCGAILRPRHLAFDVLRHNVGYRVYTLGVVWMIMGFPLPHVFLVPYAIWHGVDEHRAALLISIIGFSNIFLRPMAGLVAGRRDFASHRKYLFSLAALLNGLTNLVCAASADFRVLVGYCLVYSVSMSGVGALLFQVLMDVVPMDRFSSALGLFTVLESVSILISPPLAGLLLDTTSNFSYVFYMSSFFLISAALFMGGSFWALGKMERQGPRAELEGAVTEAAPEQGLTMEDTDGPKKQLRMEIICKLLQNLKPGKEPISRPGLPLSGPGEAQALVTEFQETESQDAKEQVLANLANFAYDPSNYQYLRQLQVLDLFLDALSEENETLVEFAIATAFLALNPSMGSSGG</sequence>
<evidence type="ECO:0000256" key="1">
    <source>
        <dbReference type="ARBA" id="ARBA00004141"/>
    </source>
</evidence>
<name>A0A6A1PZY1_BALPH</name>
<protein>
    <recommendedName>
        <fullName evidence="5">Major facilitator superfamily (MFS) profile domain-containing protein</fullName>
    </recommendedName>
</protein>
<dbReference type="OrthoDB" id="5667at2759"/>
<dbReference type="AlphaFoldDB" id="A0A6A1PZY1"/>
<keyword evidence="4" id="KW-1185">Reference proteome</keyword>
<evidence type="ECO:0000313" key="4">
    <source>
        <dbReference type="Proteomes" id="UP000437017"/>
    </source>
</evidence>
<dbReference type="SUPFAM" id="SSF48371">
    <property type="entry name" value="ARM repeat"/>
    <property type="match status" value="1"/>
</dbReference>
<feature type="transmembrane region" description="Helical" evidence="2">
    <location>
        <begin position="23"/>
        <end position="49"/>
    </location>
</feature>
<reference evidence="3 4" key="1">
    <citation type="journal article" date="2019" name="PLoS ONE">
        <title>Genomic analyses reveal an absence of contemporary introgressive admixture between fin whales and blue whales, despite known hybrids.</title>
        <authorList>
            <person name="Westbury M.V."/>
            <person name="Petersen B."/>
            <person name="Lorenzen E.D."/>
        </authorList>
    </citation>
    <scope>NUCLEOTIDE SEQUENCE [LARGE SCALE GENOMIC DNA]</scope>
    <source>
        <strain evidence="3">FinWhale-01</strain>
    </source>
</reference>
<feature type="transmembrane region" description="Helical" evidence="2">
    <location>
        <begin position="295"/>
        <end position="317"/>
    </location>
</feature>
<keyword evidence="2" id="KW-1133">Transmembrane helix</keyword>
<feature type="transmembrane region" description="Helical" evidence="2">
    <location>
        <begin position="207"/>
        <end position="229"/>
    </location>
</feature>
<feature type="transmembrane region" description="Helical" evidence="2">
    <location>
        <begin position="135"/>
        <end position="155"/>
    </location>
</feature>
<dbReference type="Pfam" id="PF07690">
    <property type="entry name" value="MFS_1"/>
    <property type="match status" value="2"/>
</dbReference>
<dbReference type="GO" id="GO:0016323">
    <property type="term" value="C:basolateral plasma membrane"/>
    <property type="evidence" value="ECO:0007669"/>
    <property type="project" value="TreeGrafter"/>
</dbReference>
<dbReference type="GO" id="GO:0008028">
    <property type="term" value="F:monocarboxylic acid transmembrane transporter activity"/>
    <property type="evidence" value="ECO:0007669"/>
    <property type="project" value="TreeGrafter"/>
</dbReference>
<dbReference type="SUPFAM" id="SSF103473">
    <property type="entry name" value="MFS general substrate transporter"/>
    <property type="match status" value="1"/>
</dbReference>
<gene>
    <name evidence="3" type="ORF">E2I00_008312</name>
</gene>
<organism evidence="3 4">
    <name type="scientific">Balaenoptera physalus</name>
    <name type="common">Fin whale</name>
    <name type="synonym">Balaena physalus</name>
    <dbReference type="NCBI Taxonomy" id="9770"/>
    <lineage>
        <taxon>Eukaryota</taxon>
        <taxon>Metazoa</taxon>
        <taxon>Chordata</taxon>
        <taxon>Craniata</taxon>
        <taxon>Vertebrata</taxon>
        <taxon>Euteleostomi</taxon>
        <taxon>Mammalia</taxon>
        <taxon>Eutheria</taxon>
        <taxon>Laurasiatheria</taxon>
        <taxon>Artiodactyla</taxon>
        <taxon>Whippomorpha</taxon>
        <taxon>Cetacea</taxon>
        <taxon>Mysticeti</taxon>
        <taxon>Balaenopteridae</taxon>
        <taxon>Balaenoptera</taxon>
    </lineage>
</organism>
<feature type="transmembrane region" description="Helical" evidence="2">
    <location>
        <begin position="103"/>
        <end position="128"/>
    </location>
</feature>
<keyword evidence="2" id="KW-0472">Membrane</keyword>
<dbReference type="Proteomes" id="UP000437017">
    <property type="component" value="Unassembled WGS sequence"/>
</dbReference>
<dbReference type="EMBL" id="SGJD01001315">
    <property type="protein sequence ID" value="KAB0400687.1"/>
    <property type="molecule type" value="Genomic_DNA"/>
</dbReference>
<dbReference type="InterPro" id="IPR050327">
    <property type="entry name" value="Proton-linked_MCT"/>
</dbReference>
<dbReference type="InterPro" id="IPR016024">
    <property type="entry name" value="ARM-type_fold"/>
</dbReference>
<dbReference type="InterPro" id="IPR036259">
    <property type="entry name" value="MFS_trans_sf"/>
</dbReference>
<feature type="non-terminal residue" evidence="3">
    <location>
        <position position="1"/>
    </location>
</feature>
<dbReference type="PANTHER" id="PTHR11360">
    <property type="entry name" value="MONOCARBOXYLATE TRANSPORTER"/>
    <property type="match status" value="1"/>
</dbReference>
<feature type="transmembrane region" description="Helical" evidence="2">
    <location>
        <begin position="69"/>
        <end position="91"/>
    </location>
</feature>
<comment type="subcellular location">
    <subcellularLocation>
        <location evidence="1">Membrane</location>
        <topology evidence="1">Multi-pass membrane protein</topology>
    </subcellularLocation>
</comment>
<feature type="transmembrane region" description="Helical" evidence="2">
    <location>
        <begin position="270"/>
        <end position="289"/>
    </location>
</feature>
<comment type="caution">
    <text evidence="3">The sequence shown here is derived from an EMBL/GenBank/DDBJ whole genome shotgun (WGS) entry which is preliminary data.</text>
</comment>
<evidence type="ECO:0008006" key="5">
    <source>
        <dbReference type="Google" id="ProtNLM"/>
    </source>
</evidence>
<proteinExistence type="predicted"/>
<keyword evidence="2" id="KW-0812">Transmembrane</keyword>